<protein>
    <recommendedName>
        <fullName evidence="3">Chitooligosaccharide deacetylase</fullName>
    </recommendedName>
    <alternativeName>
        <fullName evidence="5">Nodulation protein B</fullName>
    </alternativeName>
</protein>
<feature type="chain" id="PRO_5013212554" description="Chitooligosaccharide deacetylase" evidence="6">
    <location>
        <begin position="21"/>
        <end position="260"/>
    </location>
</feature>
<evidence type="ECO:0000313" key="9">
    <source>
        <dbReference type="Proteomes" id="UP000198346"/>
    </source>
</evidence>
<feature type="domain" description="NodB homology" evidence="7">
    <location>
        <begin position="30"/>
        <end position="143"/>
    </location>
</feature>
<accession>A0A239PYY4</accession>
<name>A0A239PYY4_9PROT</name>
<proteinExistence type="inferred from homology"/>
<comment type="similarity">
    <text evidence="2">Belongs to the polysaccharide deacetylase family.</text>
</comment>
<evidence type="ECO:0000256" key="1">
    <source>
        <dbReference type="ARBA" id="ARBA00003236"/>
    </source>
</evidence>
<evidence type="ECO:0000256" key="5">
    <source>
        <dbReference type="ARBA" id="ARBA00032976"/>
    </source>
</evidence>
<evidence type="ECO:0000259" key="7">
    <source>
        <dbReference type="Pfam" id="PF01522"/>
    </source>
</evidence>
<dbReference type="Gene3D" id="3.20.20.370">
    <property type="entry name" value="Glycoside hydrolase/deacetylase"/>
    <property type="match status" value="1"/>
</dbReference>
<keyword evidence="9" id="KW-1185">Reference proteome</keyword>
<dbReference type="Pfam" id="PF01522">
    <property type="entry name" value="Polysacc_deac_1"/>
    <property type="match status" value="1"/>
</dbReference>
<dbReference type="EMBL" id="FZQA01000008">
    <property type="protein sequence ID" value="SNT75370.1"/>
    <property type="molecule type" value="Genomic_DNA"/>
</dbReference>
<gene>
    <name evidence="8" type="ORF">SAMN06297382_2703</name>
</gene>
<dbReference type="OrthoDB" id="276604at2"/>
<evidence type="ECO:0000256" key="4">
    <source>
        <dbReference type="ARBA" id="ARBA00022729"/>
    </source>
</evidence>
<dbReference type="SUPFAM" id="SSF88713">
    <property type="entry name" value="Glycoside hydrolase/deacetylase"/>
    <property type="match status" value="1"/>
</dbReference>
<dbReference type="InterPro" id="IPR002509">
    <property type="entry name" value="NODB_dom"/>
</dbReference>
<dbReference type="Proteomes" id="UP000198346">
    <property type="component" value="Unassembled WGS sequence"/>
</dbReference>
<reference evidence="8 9" key="1">
    <citation type="submission" date="2017-07" db="EMBL/GenBank/DDBJ databases">
        <authorList>
            <person name="Sun Z.S."/>
            <person name="Albrecht U."/>
            <person name="Echele G."/>
            <person name="Lee C.C."/>
        </authorList>
    </citation>
    <scope>NUCLEOTIDE SEQUENCE [LARGE SCALE GENOMIC DNA]</scope>
    <source>
        <strain evidence="8 9">CGMCC 1.12710</strain>
    </source>
</reference>
<comment type="function">
    <text evidence="1">Is involved in generating a small heat-stable compound (Nod), an acylated oligomer of N-acetylglucosamine, that stimulates mitosis in various plant protoplasts.</text>
</comment>
<evidence type="ECO:0000313" key="8">
    <source>
        <dbReference type="EMBL" id="SNT75370.1"/>
    </source>
</evidence>
<feature type="signal peptide" evidence="6">
    <location>
        <begin position="1"/>
        <end position="20"/>
    </location>
</feature>
<dbReference type="InterPro" id="IPR051398">
    <property type="entry name" value="Polysacch_Deacetylase"/>
</dbReference>
<evidence type="ECO:0000256" key="3">
    <source>
        <dbReference type="ARBA" id="ARBA00020071"/>
    </source>
</evidence>
<dbReference type="PANTHER" id="PTHR34216">
    <property type="match status" value="1"/>
</dbReference>
<evidence type="ECO:0000256" key="2">
    <source>
        <dbReference type="ARBA" id="ARBA00010973"/>
    </source>
</evidence>
<dbReference type="GO" id="GO:0016810">
    <property type="term" value="F:hydrolase activity, acting on carbon-nitrogen (but not peptide) bonds"/>
    <property type="evidence" value="ECO:0007669"/>
    <property type="project" value="InterPro"/>
</dbReference>
<keyword evidence="4 6" id="KW-0732">Signal</keyword>
<sequence>MKSLLRAAALIVSLCAVASAGERDWPEGRRAAIALTYDDALASQLDVALPQLDEAGLKATFFLSRLSEPARIARWRGAAAAGHELANHTLFHPCARGAFEMADRYNNENYTIETMLDEIRMMNAFLHAIDGRVRRTYATPCGQTVVGDGDYIETLRASGLVTAARHVGPLSDEPVDPFNMPGEFFPETVTGEALIAWVERVVESGGFGVMGFHGVGGDYLPVTAEAHQALVDYLRAHEDDIWVVPFGELVDYLTETAPAR</sequence>
<dbReference type="GO" id="GO:0005975">
    <property type="term" value="P:carbohydrate metabolic process"/>
    <property type="evidence" value="ECO:0007669"/>
    <property type="project" value="InterPro"/>
</dbReference>
<dbReference type="PANTHER" id="PTHR34216:SF11">
    <property type="entry name" value="CHITOOLIGOSACCHARIDE DEACETYLASE"/>
    <property type="match status" value="1"/>
</dbReference>
<evidence type="ECO:0000256" key="6">
    <source>
        <dbReference type="SAM" id="SignalP"/>
    </source>
</evidence>
<organism evidence="8 9">
    <name type="scientific">Amphiplicatus metriothermophilus</name>
    <dbReference type="NCBI Taxonomy" id="1519374"/>
    <lineage>
        <taxon>Bacteria</taxon>
        <taxon>Pseudomonadati</taxon>
        <taxon>Pseudomonadota</taxon>
        <taxon>Alphaproteobacteria</taxon>
        <taxon>Parvularculales</taxon>
        <taxon>Parvularculaceae</taxon>
        <taxon>Amphiplicatus</taxon>
    </lineage>
</organism>
<dbReference type="AlphaFoldDB" id="A0A239PYY4"/>
<dbReference type="RefSeq" id="WP_089413131.1">
    <property type="nucleotide sequence ID" value="NZ_FZQA01000008.1"/>
</dbReference>
<dbReference type="InterPro" id="IPR011330">
    <property type="entry name" value="Glyco_hydro/deAcase_b/a-brl"/>
</dbReference>